<feature type="transmembrane region" description="Helical" evidence="8">
    <location>
        <begin position="182"/>
        <end position="203"/>
    </location>
</feature>
<feature type="transmembrane region" description="Helical" evidence="8">
    <location>
        <begin position="245"/>
        <end position="267"/>
    </location>
</feature>
<keyword evidence="10" id="KW-1185">Reference proteome</keyword>
<dbReference type="PANTHER" id="PTHR36838:SF1">
    <property type="entry name" value="SLR1864 PROTEIN"/>
    <property type="match status" value="1"/>
</dbReference>
<evidence type="ECO:0000256" key="8">
    <source>
        <dbReference type="SAM" id="Phobius"/>
    </source>
</evidence>
<dbReference type="RefSeq" id="WP_123637130.1">
    <property type="nucleotide sequence ID" value="NZ_RJUK01000001.1"/>
</dbReference>
<dbReference type="InterPro" id="IPR004776">
    <property type="entry name" value="Mem_transp_PIN-like"/>
</dbReference>
<evidence type="ECO:0000256" key="5">
    <source>
        <dbReference type="ARBA" id="ARBA00022692"/>
    </source>
</evidence>
<dbReference type="GO" id="GO:0005886">
    <property type="term" value="C:plasma membrane"/>
    <property type="evidence" value="ECO:0007669"/>
    <property type="project" value="UniProtKB-SubCell"/>
</dbReference>
<keyword evidence="7 8" id="KW-0472">Membrane</keyword>
<evidence type="ECO:0000313" key="10">
    <source>
        <dbReference type="Proteomes" id="UP000273643"/>
    </source>
</evidence>
<accession>A0A3N1NZJ2</accession>
<evidence type="ECO:0008006" key="11">
    <source>
        <dbReference type="Google" id="ProtNLM"/>
    </source>
</evidence>
<evidence type="ECO:0000256" key="3">
    <source>
        <dbReference type="ARBA" id="ARBA00022448"/>
    </source>
</evidence>
<keyword evidence="4" id="KW-1003">Cell membrane</keyword>
<comment type="similarity">
    <text evidence="2">Belongs to the auxin efflux carrier (TC 2.A.69) family.</text>
</comment>
<dbReference type="GO" id="GO:0055085">
    <property type="term" value="P:transmembrane transport"/>
    <property type="evidence" value="ECO:0007669"/>
    <property type="project" value="InterPro"/>
</dbReference>
<comment type="caution">
    <text evidence="9">The sequence shown here is derived from an EMBL/GenBank/DDBJ whole genome shotgun (WGS) entry which is preliminary data.</text>
</comment>
<gene>
    <name evidence="9" type="ORF">EDC38_0429</name>
</gene>
<feature type="transmembrane region" description="Helical" evidence="8">
    <location>
        <begin position="91"/>
        <end position="109"/>
    </location>
</feature>
<keyword evidence="5 8" id="KW-0812">Transmembrane</keyword>
<proteinExistence type="inferred from homology"/>
<dbReference type="OrthoDB" id="9786183at2"/>
<dbReference type="PANTHER" id="PTHR36838">
    <property type="entry name" value="AUXIN EFFLUX CARRIER FAMILY PROTEIN"/>
    <property type="match status" value="1"/>
</dbReference>
<evidence type="ECO:0000256" key="4">
    <source>
        <dbReference type="ARBA" id="ARBA00022475"/>
    </source>
</evidence>
<keyword evidence="6 8" id="KW-1133">Transmembrane helix</keyword>
<protein>
    <recommendedName>
        <fullName evidence="11">Malate permease</fullName>
    </recommendedName>
</protein>
<dbReference type="Gene3D" id="1.20.1530.20">
    <property type="match status" value="1"/>
</dbReference>
<evidence type="ECO:0000313" key="9">
    <source>
        <dbReference type="EMBL" id="ROQ19840.1"/>
    </source>
</evidence>
<keyword evidence="3" id="KW-0813">Transport</keyword>
<dbReference type="EMBL" id="RJUK01000001">
    <property type="protein sequence ID" value="ROQ19840.1"/>
    <property type="molecule type" value="Genomic_DNA"/>
</dbReference>
<dbReference type="InterPro" id="IPR038770">
    <property type="entry name" value="Na+/solute_symporter_sf"/>
</dbReference>
<feature type="transmembrane region" description="Helical" evidence="8">
    <location>
        <begin position="215"/>
        <end position="239"/>
    </location>
</feature>
<feature type="transmembrane region" description="Helical" evidence="8">
    <location>
        <begin position="129"/>
        <end position="146"/>
    </location>
</feature>
<feature type="transmembrane region" description="Helical" evidence="8">
    <location>
        <begin position="158"/>
        <end position="176"/>
    </location>
</feature>
<name>A0A3N1NZJ2_9GAMM</name>
<dbReference type="AlphaFoldDB" id="A0A3N1NZJ2"/>
<organism evidence="9 10">
    <name type="scientific">Marinimicrobium koreense</name>
    <dbReference type="NCBI Taxonomy" id="306545"/>
    <lineage>
        <taxon>Bacteria</taxon>
        <taxon>Pseudomonadati</taxon>
        <taxon>Pseudomonadota</taxon>
        <taxon>Gammaproteobacteria</taxon>
        <taxon>Cellvibrionales</taxon>
        <taxon>Cellvibrionaceae</taxon>
        <taxon>Marinimicrobium</taxon>
    </lineage>
</organism>
<evidence type="ECO:0000256" key="6">
    <source>
        <dbReference type="ARBA" id="ARBA00022989"/>
    </source>
</evidence>
<dbReference type="Proteomes" id="UP000273643">
    <property type="component" value="Unassembled WGS sequence"/>
</dbReference>
<comment type="subcellular location">
    <subcellularLocation>
        <location evidence="1">Cell membrane</location>
        <topology evidence="1">Multi-pass membrane protein</topology>
    </subcellularLocation>
</comment>
<feature type="transmembrane region" description="Helical" evidence="8">
    <location>
        <begin position="274"/>
        <end position="294"/>
    </location>
</feature>
<reference evidence="9 10" key="1">
    <citation type="submission" date="2018-11" db="EMBL/GenBank/DDBJ databases">
        <title>Genomic Encyclopedia of Type Strains, Phase IV (KMG-IV): sequencing the most valuable type-strain genomes for metagenomic binning, comparative biology and taxonomic classification.</title>
        <authorList>
            <person name="Goeker M."/>
        </authorList>
    </citation>
    <scope>NUCLEOTIDE SEQUENCE [LARGE SCALE GENOMIC DNA]</scope>
    <source>
        <strain evidence="9 10">DSM 16974</strain>
    </source>
</reference>
<evidence type="ECO:0000256" key="7">
    <source>
        <dbReference type="ARBA" id="ARBA00023136"/>
    </source>
</evidence>
<evidence type="ECO:0000256" key="2">
    <source>
        <dbReference type="ARBA" id="ARBA00010145"/>
    </source>
</evidence>
<evidence type="ECO:0000256" key="1">
    <source>
        <dbReference type="ARBA" id="ARBA00004651"/>
    </source>
</evidence>
<sequence>MSNLLLILACLGIGLLLQRSSRMPRDSASALNLYVLYVALPAMILTEIPKLTLDQRALLPVISTWVVMASTAALVWLTARGFGWSRSVTGALMLVIVLGNTSFVGIPLIQALLPPEALPYALLYDQTGTVIALNTYAVIVAAWYSGQDTSWRKVSRTIFTFPPFVVLLLAFATFPLDYPHWFTYATGRIAESLVPVVMVAVGLQWQLKLDKEHLLPLTVGLGYKLVLIPAIVFSVFAVLDLHSVAAQAVALQTAMPAMISAGVVAMAHGLAPRLVSTIVGYGLLLSLVTVPLWSQLL</sequence>
<feature type="transmembrane region" description="Helical" evidence="8">
    <location>
        <begin position="57"/>
        <end position="79"/>
    </location>
</feature>
<dbReference type="Pfam" id="PF03547">
    <property type="entry name" value="Mem_trans"/>
    <property type="match status" value="2"/>
</dbReference>